<evidence type="ECO:0000313" key="4">
    <source>
        <dbReference type="Proteomes" id="UP000095492"/>
    </source>
</evidence>
<sequence>MKKRLTKVLALGLTAVMIIGTPLSAVAAEITPTDVSVTSEATEDEQAVTDETAEETTACENSDSTEQTDDAADVAEVQEAQPEENTAAAKNEADPDADSEENFADVQNEAQPEIAAQTADDGIAVMALSNGYNPMDLNGLVQLNDGNWYYMENGEVSDNADGTVKPAGGSWWYVRNYKIDFSYNGFGTNGDQKWYVENGQVQFGYTGIASGYNKYGTKETYYVTNGRVDKDFTGICYGTIDGVDGWYNFREGCLGYGWDVVEYNGAWWYVGDNSRIDFSYTGIGYNEAGSWYIRNGQVDFSYTGMIEGWHTDDFRCPYQYYFVNGKLNEGLNGVFYTTVNGVLGWYGYSQGALATAWEFGDGEDYGTVLSNDSGWWYIDPRTGMVDFSYTGLARNEFPGDDWYHYWYVENGQINFNYNGFVTYTSRYNEPAVCYITGGQADANVNGVYQLTVNGKTDWYGFWRGMTDYNEVQMNPNDGSWWYVGNDGVIDFSYTGIAYRHDQEGYSLDSWYVKNGRVDFSYNGWYKYVSDSYSSSYTYYYVENGRVRSDISGLIQTTIDGKNAWWNIEDGKIYTTEYEYAYQNHKLVYYNGDWWAVSNSQVDFGYTGFVYYDDVCWYVENGRVNFTKTGFVDFDGYGAYEYIQNGQHDSDFNGLVYAELGGKTSWWQVQHGRCYHYDGTWYYEPGNYAANASGLWAIINGEAAFNVNGVYTVSRGYDMDMGVPSTTINYTYEVVNGLVTDMQVVVQQ</sequence>
<name>A0A173TSW1_EUBRA</name>
<evidence type="ECO:0000256" key="2">
    <source>
        <dbReference type="SAM" id="SignalP"/>
    </source>
</evidence>
<dbReference type="OrthoDB" id="6053567at2"/>
<proteinExistence type="predicted"/>
<dbReference type="GeneID" id="97391607"/>
<reference evidence="3 4" key="1">
    <citation type="submission" date="2015-09" db="EMBL/GenBank/DDBJ databases">
        <authorList>
            <consortium name="Pathogen Informatics"/>
        </authorList>
    </citation>
    <scope>NUCLEOTIDE SEQUENCE [LARGE SCALE GENOMIC DNA]</scope>
    <source>
        <strain evidence="3 4">2789STDY5608891</strain>
    </source>
</reference>
<dbReference type="Pfam" id="PF21540">
    <property type="entry name" value="Choline_bind_4"/>
    <property type="match status" value="6"/>
</dbReference>
<feature type="compositionally biased region" description="Acidic residues" evidence="1">
    <location>
        <begin position="94"/>
        <end position="103"/>
    </location>
</feature>
<dbReference type="EMBL" id="CYYA01000009">
    <property type="protein sequence ID" value="CUN04955.1"/>
    <property type="molecule type" value="Genomic_DNA"/>
</dbReference>
<feature type="compositionally biased region" description="Acidic residues" evidence="1">
    <location>
        <begin position="41"/>
        <end position="54"/>
    </location>
</feature>
<accession>A0A173TSW1</accession>
<dbReference type="AlphaFoldDB" id="A0A173TSW1"/>
<gene>
    <name evidence="3" type="ORF">ERS852448_01643</name>
</gene>
<organism evidence="3 4">
    <name type="scientific">Eubacterium ramulus</name>
    <dbReference type="NCBI Taxonomy" id="39490"/>
    <lineage>
        <taxon>Bacteria</taxon>
        <taxon>Bacillati</taxon>
        <taxon>Bacillota</taxon>
        <taxon>Clostridia</taxon>
        <taxon>Eubacteriales</taxon>
        <taxon>Eubacteriaceae</taxon>
        <taxon>Eubacterium</taxon>
    </lineage>
</organism>
<feature type="signal peptide" evidence="2">
    <location>
        <begin position="1"/>
        <end position="27"/>
    </location>
</feature>
<feature type="region of interest" description="Disordered" evidence="1">
    <location>
        <begin position="34"/>
        <end position="103"/>
    </location>
</feature>
<dbReference type="RefSeq" id="WP_055290273.1">
    <property type="nucleotide sequence ID" value="NZ_CP173382.1"/>
</dbReference>
<feature type="chain" id="PRO_5008012555" description="Toxin A" evidence="2">
    <location>
        <begin position="28"/>
        <end position="747"/>
    </location>
</feature>
<dbReference type="Proteomes" id="UP000095492">
    <property type="component" value="Unassembled WGS sequence"/>
</dbReference>
<evidence type="ECO:0000313" key="3">
    <source>
        <dbReference type="EMBL" id="CUN04955.1"/>
    </source>
</evidence>
<dbReference type="InterPro" id="IPR048713">
    <property type="entry name" value="Choline_bind_rpt"/>
</dbReference>
<keyword evidence="2" id="KW-0732">Signal</keyword>
<evidence type="ECO:0008006" key="5">
    <source>
        <dbReference type="Google" id="ProtNLM"/>
    </source>
</evidence>
<evidence type="ECO:0000256" key="1">
    <source>
        <dbReference type="SAM" id="MobiDB-lite"/>
    </source>
</evidence>
<protein>
    <recommendedName>
        <fullName evidence="5">Toxin A</fullName>
    </recommendedName>
</protein>